<gene>
    <name evidence="1" type="ORF">BaRGS_00017189</name>
</gene>
<dbReference type="Proteomes" id="UP001519460">
    <property type="component" value="Unassembled WGS sequence"/>
</dbReference>
<accession>A0ABD0KWW5</accession>
<proteinExistence type="predicted"/>
<dbReference type="InterPro" id="IPR043502">
    <property type="entry name" value="DNA/RNA_pol_sf"/>
</dbReference>
<reference evidence="1 2" key="1">
    <citation type="journal article" date="2023" name="Sci. Data">
        <title>Genome assembly of the Korean intertidal mud-creeper Batillaria attramentaria.</title>
        <authorList>
            <person name="Patra A.K."/>
            <person name="Ho P.T."/>
            <person name="Jun S."/>
            <person name="Lee S.J."/>
            <person name="Kim Y."/>
            <person name="Won Y.J."/>
        </authorList>
    </citation>
    <scope>NUCLEOTIDE SEQUENCE [LARGE SCALE GENOMIC DNA]</scope>
    <source>
        <strain evidence="1">Wonlab-2016</strain>
    </source>
</reference>
<keyword evidence="2" id="KW-1185">Reference proteome</keyword>
<organism evidence="1 2">
    <name type="scientific">Batillaria attramentaria</name>
    <dbReference type="NCBI Taxonomy" id="370345"/>
    <lineage>
        <taxon>Eukaryota</taxon>
        <taxon>Metazoa</taxon>
        <taxon>Spiralia</taxon>
        <taxon>Lophotrochozoa</taxon>
        <taxon>Mollusca</taxon>
        <taxon>Gastropoda</taxon>
        <taxon>Caenogastropoda</taxon>
        <taxon>Sorbeoconcha</taxon>
        <taxon>Cerithioidea</taxon>
        <taxon>Batillariidae</taxon>
        <taxon>Batillaria</taxon>
    </lineage>
</organism>
<evidence type="ECO:0000313" key="1">
    <source>
        <dbReference type="EMBL" id="KAK7491550.1"/>
    </source>
</evidence>
<protein>
    <submittedName>
        <fullName evidence="1">Uncharacterized protein</fullName>
    </submittedName>
</protein>
<dbReference type="EMBL" id="JACVVK020000113">
    <property type="protein sequence ID" value="KAK7491550.1"/>
    <property type="molecule type" value="Genomic_DNA"/>
</dbReference>
<sequence length="68" mass="7871">MQVIATGQRLTRWEQHCPEAFQEVKRGLTTAPVLGHPDFTYPMLRKQTPVCCLRTKMAPMIPEYTPNR</sequence>
<evidence type="ECO:0000313" key="2">
    <source>
        <dbReference type="Proteomes" id="UP001519460"/>
    </source>
</evidence>
<dbReference type="Gene3D" id="3.30.70.270">
    <property type="match status" value="1"/>
</dbReference>
<comment type="caution">
    <text evidence="1">The sequence shown here is derived from an EMBL/GenBank/DDBJ whole genome shotgun (WGS) entry which is preliminary data.</text>
</comment>
<name>A0ABD0KWW5_9CAEN</name>
<dbReference type="SUPFAM" id="SSF56672">
    <property type="entry name" value="DNA/RNA polymerases"/>
    <property type="match status" value="1"/>
</dbReference>
<dbReference type="InterPro" id="IPR043128">
    <property type="entry name" value="Rev_trsase/Diguanyl_cyclase"/>
</dbReference>
<dbReference type="AlphaFoldDB" id="A0ABD0KWW5"/>